<evidence type="ECO:0000256" key="3">
    <source>
        <dbReference type="ARBA" id="ARBA00022884"/>
    </source>
</evidence>
<evidence type="ECO:0000313" key="7">
    <source>
        <dbReference type="EMBL" id="RZO02044.1"/>
    </source>
</evidence>
<dbReference type="InterPro" id="IPR012340">
    <property type="entry name" value="NA-bd_OB-fold"/>
</dbReference>
<dbReference type="PANTHER" id="PTHR10744">
    <property type="entry name" value="40S RIBOSOMAL PROTEIN S11 FAMILY MEMBER"/>
    <property type="match status" value="1"/>
</dbReference>
<dbReference type="PANTHER" id="PTHR10744:SF1">
    <property type="entry name" value="SMALL RIBOSOMAL SUBUNIT PROTEIN US17M"/>
    <property type="match status" value="1"/>
</dbReference>
<reference evidence="7 8" key="1">
    <citation type="submission" date="2019-02" db="EMBL/GenBank/DDBJ databases">
        <title>Prokaryotic population dynamics and viral predation in marine succession experiment using metagenomics: the confinement effect.</title>
        <authorList>
            <person name="Haro-Moreno J.M."/>
            <person name="Rodriguez-Valera F."/>
            <person name="Lopez-Perez M."/>
        </authorList>
    </citation>
    <scope>NUCLEOTIDE SEQUENCE [LARGE SCALE GENOMIC DNA]</scope>
    <source>
        <strain evidence="7">MED-G169</strain>
    </source>
</reference>
<dbReference type="Gene3D" id="2.40.50.140">
    <property type="entry name" value="Nucleic acid-binding proteins"/>
    <property type="match status" value="1"/>
</dbReference>
<accession>A0A520LJG9</accession>
<evidence type="ECO:0000256" key="2">
    <source>
        <dbReference type="ARBA" id="ARBA00022730"/>
    </source>
</evidence>
<protein>
    <recommendedName>
        <fullName evidence="6">Small ribosomal subunit protein uS17</fullName>
    </recommendedName>
</protein>
<keyword evidence="2 6" id="KW-0699">rRNA-binding</keyword>
<dbReference type="GO" id="GO:0022627">
    <property type="term" value="C:cytosolic small ribosomal subunit"/>
    <property type="evidence" value="ECO:0007669"/>
    <property type="project" value="UniProtKB-UniRule"/>
</dbReference>
<dbReference type="GO" id="GO:0006412">
    <property type="term" value="P:translation"/>
    <property type="evidence" value="ECO:0007669"/>
    <property type="project" value="UniProtKB-UniRule"/>
</dbReference>
<dbReference type="InterPro" id="IPR000266">
    <property type="entry name" value="Ribosomal_uS17"/>
</dbReference>
<dbReference type="Proteomes" id="UP000318148">
    <property type="component" value="Unassembled WGS sequence"/>
</dbReference>
<gene>
    <name evidence="6" type="primary">rpsQ</name>
    <name evidence="7" type="ORF">EVB02_04675</name>
</gene>
<dbReference type="GO" id="GO:0003735">
    <property type="term" value="F:structural constituent of ribosome"/>
    <property type="evidence" value="ECO:0007669"/>
    <property type="project" value="UniProtKB-UniRule"/>
</dbReference>
<comment type="caution">
    <text evidence="7">The sequence shown here is derived from an EMBL/GenBank/DDBJ whole genome shotgun (WGS) entry which is preliminary data.</text>
</comment>
<name>A0A520LJG9_9GAMM</name>
<proteinExistence type="inferred from homology"/>
<organism evidence="7 8">
    <name type="scientific">SAR92 clade bacterium</name>
    <dbReference type="NCBI Taxonomy" id="2315479"/>
    <lineage>
        <taxon>Bacteria</taxon>
        <taxon>Pseudomonadati</taxon>
        <taxon>Pseudomonadota</taxon>
        <taxon>Gammaproteobacteria</taxon>
        <taxon>Cellvibrionales</taxon>
        <taxon>Porticoccaceae</taxon>
        <taxon>SAR92 clade</taxon>
    </lineage>
</organism>
<comment type="similarity">
    <text evidence="1 6">Belongs to the universal ribosomal protein uS17 family.</text>
</comment>
<dbReference type="InterPro" id="IPR019984">
    <property type="entry name" value="Ribosomal_uS17_bact/chlr"/>
</dbReference>
<keyword evidence="5 6" id="KW-0687">Ribonucleoprotein</keyword>
<evidence type="ECO:0000256" key="1">
    <source>
        <dbReference type="ARBA" id="ARBA00010254"/>
    </source>
</evidence>
<keyword evidence="4 6" id="KW-0689">Ribosomal protein</keyword>
<dbReference type="Pfam" id="PF00366">
    <property type="entry name" value="Ribosomal_S17"/>
    <property type="match status" value="1"/>
</dbReference>
<comment type="function">
    <text evidence="6">One of the primary rRNA binding proteins, it binds specifically to the 5'-end of 16S ribosomal RNA.</text>
</comment>
<sequence length="88" mass="9662">MEGIKPSSRTISGNVVSNKMDKTVTVLVERRVKHPVYGKILTKSSKIKAHDESNSVNEGAKVLIAECRPISKGKNWTVIKVISEQDTA</sequence>
<evidence type="ECO:0000256" key="5">
    <source>
        <dbReference type="ARBA" id="ARBA00023274"/>
    </source>
</evidence>
<dbReference type="AlphaFoldDB" id="A0A520LJG9"/>
<dbReference type="EMBL" id="SHBO01000081">
    <property type="protein sequence ID" value="RZO02044.1"/>
    <property type="molecule type" value="Genomic_DNA"/>
</dbReference>
<dbReference type="NCBIfam" id="NF004123">
    <property type="entry name" value="PRK05610.1"/>
    <property type="match status" value="1"/>
</dbReference>
<dbReference type="GO" id="GO:0019843">
    <property type="term" value="F:rRNA binding"/>
    <property type="evidence" value="ECO:0007669"/>
    <property type="project" value="UniProtKB-UniRule"/>
</dbReference>
<dbReference type="HAMAP" id="MF_01345_B">
    <property type="entry name" value="Ribosomal_uS17_B"/>
    <property type="match status" value="1"/>
</dbReference>
<keyword evidence="3 6" id="KW-0694">RNA-binding</keyword>
<evidence type="ECO:0000313" key="8">
    <source>
        <dbReference type="Proteomes" id="UP000318148"/>
    </source>
</evidence>
<comment type="subunit">
    <text evidence="6">Part of the 30S ribosomal subunit.</text>
</comment>
<dbReference type="PRINTS" id="PR00973">
    <property type="entry name" value="RIBOSOMALS17"/>
</dbReference>
<evidence type="ECO:0000256" key="6">
    <source>
        <dbReference type="HAMAP-Rule" id="MF_01345"/>
    </source>
</evidence>
<dbReference type="SUPFAM" id="SSF50249">
    <property type="entry name" value="Nucleic acid-binding proteins"/>
    <property type="match status" value="1"/>
</dbReference>
<dbReference type="NCBIfam" id="TIGR03635">
    <property type="entry name" value="uS17_bact"/>
    <property type="match status" value="1"/>
</dbReference>
<evidence type="ECO:0000256" key="4">
    <source>
        <dbReference type="ARBA" id="ARBA00022980"/>
    </source>
</evidence>
<dbReference type="CDD" id="cd00364">
    <property type="entry name" value="Ribosomal_uS17"/>
    <property type="match status" value="1"/>
</dbReference>